<dbReference type="OrthoDB" id="5976022at2759"/>
<dbReference type="AlphaFoldDB" id="A0A8H8UHU9"/>
<dbReference type="PROSITE" id="PS51421">
    <property type="entry name" value="RAS"/>
    <property type="match status" value="1"/>
</dbReference>
<reference evidence="10 11" key="1">
    <citation type="submission" date="2018-05" db="EMBL/GenBank/DDBJ databases">
        <title>Genome sequencing and assembly of the regulated plant pathogen Lachnellula willkommii and related sister species for the development of diagnostic species identification markers.</title>
        <authorList>
            <person name="Giroux E."/>
            <person name="Bilodeau G."/>
        </authorList>
    </citation>
    <scope>NUCLEOTIDE SEQUENCE [LARGE SCALE GENOMIC DNA]</scope>
    <source>
        <strain evidence="10 11">CBS 160.35</strain>
    </source>
</reference>
<dbReference type="PANTHER" id="PTHR24070">
    <property type="entry name" value="RAS, DI-RAS, AND RHEB FAMILY MEMBERS OF SMALL GTPASE SUPERFAMILY"/>
    <property type="match status" value="1"/>
</dbReference>
<keyword evidence="11" id="KW-1185">Reference proteome</keyword>
<protein>
    <submittedName>
        <fullName evidence="10">Ras-like protein</fullName>
    </submittedName>
</protein>
<dbReference type="GO" id="GO:0005525">
    <property type="term" value="F:GTP binding"/>
    <property type="evidence" value="ECO:0007669"/>
    <property type="project" value="UniProtKB-KW"/>
</dbReference>
<dbReference type="SUPFAM" id="SSF52540">
    <property type="entry name" value="P-loop containing nucleoside triphosphate hydrolases"/>
    <property type="match status" value="1"/>
</dbReference>
<keyword evidence="4" id="KW-0488">Methylation</keyword>
<comment type="caution">
    <text evidence="10">The sequence shown here is derived from an EMBL/GenBank/DDBJ whole genome shotgun (WGS) entry which is preliminary data.</text>
</comment>
<evidence type="ECO:0000313" key="10">
    <source>
        <dbReference type="EMBL" id="TVY48856.1"/>
    </source>
</evidence>
<dbReference type="GO" id="GO:0003924">
    <property type="term" value="F:GTPase activity"/>
    <property type="evidence" value="ECO:0007669"/>
    <property type="project" value="InterPro"/>
</dbReference>
<dbReference type="PRINTS" id="PR00449">
    <property type="entry name" value="RASTRNSFRMNG"/>
</dbReference>
<evidence type="ECO:0000256" key="4">
    <source>
        <dbReference type="ARBA" id="ARBA00022481"/>
    </source>
</evidence>
<dbReference type="InterPro" id="IPR020849">
    <property type="entry name" value="Small_GTPase_Ras-type"/>
</dbReference>
<keyword evidence="9" id="KW-0636">Prenylation</keyword>
<evidence type="ECO:0000256" key="8">
    <source>
        <dbReference type="ARBA" id="ARBA00023288"/>
    </source>
</evidence>
<name>A0A8H8UHU9_9HELO</name>
<keyword evidence="5" id="KW-0547">Nucleotide-binding</keyword>
<keyword evidence="7" id="KW-0472">Membrane</keyword>
<dbReference type="Pfam" id="PF00071">
    <property type="entry name" value="Ras"/>
    <property type="match status" value="1"/>
</dbReference>
<evidence type="ECO:0000256" key="5">
    <source>
        <dbReference type="ARBA" id="ARBA00022741"/>
    </source>
</evidence>
<dbReference type="FunFam" id="3.40.50.300:FF:000080">
    <property type="entry name" value="Ras-like GTPase Ras1"/>
    <property type="match status" value="1"/>
</dbReference>
<evidence type="ECO:0000256" key="3">
    <source>
        <dbReference type="ARBA" id="ARBA00022475"/>
    </source>
</evidence>
<dbReference type="InterPro" id="IPR001806">
    <property type="entry name" value="Small_GTPase"/>
</dbReference>
<dbReference type="PROSITE" id="PS51420">
    <property type="entry name" value="RHO"/>
    <property type="match status" value="1"/>
</dbReference>
<evidence type="ECO:0000256" key="7">
    <source>
        <dbReference type="ARBA" id="ARBA00023136"/>
    </source>
</evidence>
<keyword evidence="8" id="KW-0449">Lipoprotein</keyword>
<dbReference type="Gene3D" id="3.40.50.300">
    <property type="entry name" value="P-loop containing nucleotide triphosphate hydrolases"/>
    <property type="match status" value="1"/>
</dbReference>
<dbReference type="GO" id="GO:0005886">
    <property type="term" value="C:plasma membrane"/>
    <property type="evidence" value="ECO:0007669"/>
    <property type="project" value="UniProtKB-SubCell"/>
</dbReference>
<gene>
    <name evidence="10" type="primary">RAS</name>
    <name evidence="10" type="ORF">LOCC1_G000996</name>
</gene>
<keyword evidence="6" id="KW-0342">GTP-binding</keyword>
<proteinExistence type="inferred from homology"/>
<dbReference type="InterPro" id="IPR027417">
    <property type="entry name" value="P-loop_NTPase"/>
</dbReference>
<evidence type="ECO:0000313" key="11">
    <source>
        <dbReference type="Proteomes" id="UP000443090"/>
    </source>
</evidence>
<dbReference type="Proteomes" id="UP000443090">
    <property type="component" value="Unassembled WGS sequence"/>
</dbReference>
<evidence type="ECO:0000256" key="9">
    <source>
        <dbReference type="ARBA" id="ARBA00023289"/>
    </source>
</evidence>
<evidence type="ECO:0000256" key="1">
    <source>
        <dbReference type="ARBA" id="ARBA00004193"/>
    </source>
</evidence>
<keyword evidence="3" id="KW-1003">Cell membrane</keyword>
<comment type="similarity">
    <text evidence="2">Belongs to the small GTPase superfamily. Ras family.</text>
</comment>
<dbReference type="NCBIfam" id="TIGR00231">
    <property type="entry name" value="small_GTP"/>
    <property type="match status" value="1"/>
</dbReference>
<sequence>MIPQLKVRASSPPYFSSYHPSPYPASLPYFSINHQINADVHFFFPRADSYRKQCVIDEEVALLDVLDTAGQEEYSAMREQYMRTGEGFLLVYSITSRQSFEEIMTFQQQILRVKDKDYFPIIVVGNKCDLEGERQVSKQEGEALARSFGCKFIETSAKSRINVDNAFYDLVREIRRYNKEMAGYTAGGSGAGGSNGQMGKLEVGDGEGNDRGCCGKCVIM</sequence>
<evidence type="ECO:0000256" key="6">
    <source>
        <dbReference type="ARBA" id="ARBA00023134"/>
    </source>
</evidence>
<dbReference type="GO" id="GO:0007165">
    <property type="term" value="P:signal transduction"/>
    <property type="evidence" value="ECO:0007669"/>
    <property type="project" value="InterPro"/>
</dbReference>
<dbReference type="PROSITE" id="PS51419">
    <property type="entry name" value="RAB"/>
    <property type="match status" value="1"/>
</dbReference>
<dbReference type="EMBL" id="QGMI01000030">
    <property type="protein sequence ID" value="TVY48856.1"/>
    <property type="molecule type" value="Genomic_DNA"/>
</dbReference>
<evidence type="ECO:0000256" key="2">
    <source>
        <dbReference type="ARBA" id="ARBA00008344"/>
    </source>
</evidence>
<dbReference type="InterPro" id="IPR005225">
    <property type="entry name" value="Small_GTP-bd"/>
</dbReference>
<dbReference type="SMART" id="SM00174">
    <property type="entry name" value="RHO"/>
    <property type="match status" value="1"/>
</dbReference>
<accession>A0A8H8UHU9</accession>
<dbReference type="SMART" id="SM00175">
    <property type="entry name" value="RAB"/>
    <property type="match status" value="1"/>
</dbReference>
<dbReference type="SMART" id="SM00173">
    <property type="entry name" value="RAS"/>
    <property type="match status" value="1"/>
</dbReference>
<organism evidence="10 11">
    <name type="scientific">Lachnellula occidentalis</name>
    <dbReference type="NCBI Taxonomy" id="215460"/>
    <lineage>
        <taxon>Eukaryota</taxon>
        <taxon>Fungi</taxon>
        <taxon>Dikarya</taxon>
        <taxon>Ascomycota</taxon>
        <taxon>Pezizomycotina</taxon>
        <taxon>Leotiomycetes</taxon>
        <taxon>Helotiales</taxon>
        <taxon>Lachnaceae</taxon>
        <taxon>Lachnellula</taxon>
    </lineage>
</organism>
<comment type="subcellular location">
    <subcellularLocation>
        <location evidence="1">Cell membrane</location>
        <topology evidence="1">Lipid-anchor</topology>
    </subcellularLocation>
</comment>